<protein>
    <submittedName>
        <fullName evidence="2">Uncharacterized protein</fullName>
    </submittedName>
</protein>
<evidence type="ECO:0000256" key="1">
    <source>
        <dbReference type="SAM" id="MobiDB-lite"/>
    </source>
</evidence>
<dbReference type="VEuPathDB" id="FungiDB:G647_01964"/>
<feature type="compositionally biased region" description="Low complexity" evidence="1">
    <location>
        <begin position="278"/>
        <end position="291"/>
    </location>
</feature>
<dbReference type="Proteomes" id="UP000094526">
    <property type="component" value="Unassembled WGS sequence"/>
</dbReference>
<feature type="compositionally biased region" description="Basic and acidic residues" evidence="1">
    <location>
        <begin position="122"/>
        <end position="139"/>
    </location>
</feature>
<reference evidence="3" key="1">
    <citation type="submission" date="2015-07" db="EMBL/GenBank/DDBJ databases">
        <authorList>
            <person name="Teixeira M.M."/>
            <person name="Souza R.C."/>
            <person name="Almeida L.G."/>
            <person name="Vicente V.A."/>
            <person name="de Hoog S."/>
            <person name="Bocca A.L."/>
            <person name="de Almeida S.R."/>
            <person name="Vasconcelos A.T."/>
            <person name="Felipe M.S."/>
        </authorList>
    </citation>
    <scope>NUCLEOTIDE SEQUENCE [LARGE SCALE GENOMIC DNA]</scope>
    <source>
        <strain evidence="3">KSF</strain>
    </source>
</reference>
<dbReference type="GO" id="GO:0003677">
    <property type="term" value="F:DNA binding"/>
    <property type="evidence" value="ECO:0007669"/>
    <property type="project" value="InterPro"/>
</dbReference>
<feature type="compositionally biased region" description="Polar residues" evidence="1">
    <location>
        <begin position="86"/>
        <end position="101"/>
    </location>
</feature>
<dbReference type="PRINTS" id="PR00624">
    <property type="entry name" value="HISTONEH5"/>
</dbReference>
<feature type="compositionally biased region" description="Basic and acidic residues" evidence="1">
    <location>
        <begin position="155"/>
        <end position="172"/>
    </location>
</feature>
<feature type="compositionally biased region" description="Basic residues" evidence="1">
    <location>
        <begin position="41"/>
        <end position="52"/>
    </location>
</feature>
<dbReference type="InterPro" id="IPR005819">
    <property type="entry name" value="H1/H5"/>
</dbReference>
<dbReference type="VEuPathDB" id="FungiDB:CLCR_03537"/>
<evidence type="ECO:0000313" key="2">
    <source>
        <dbReference type="EMBL" id="OCT47413.1"/>
    </source>
</evidence>
<accession>A0A1C1CFW0</accession>
<evidence type="ECO:0000313" key="3">
    <source>
        <dbReference type="Proteomes" id="UP000094526"/>
    </source>
</evidence>
<dbReference type="EMBL" id="LGRB01000013">
    <property type="protein sequence ID" value="OCT47413.1"/>
    <property type="molecule type" value="Genomic_DNA"/>
</dbReference>
<feature type="region of interest" description="Disordered" evidence="1">
    <location>
        <begin position="1"/>
        <end position="317"/>
    </location>
</feature>
<feature type="compositionally biased region" description="Polar residues" evidence="1">
    <location>
        <begin position="227"/>
        <end position="238"/>
    </location>
</feature>
<organism evidence="2 3">
    <name type="scientific">Cladophialophora carrionii</name>
    <dbReference type="NCBI Taxonomy" id="86049"/>
    <lineage>
        <taxon>Eukaryota</taxon>
        <taxon>Fungi</taxon>
        <taxon>Dikarya</taxon>
        <taxon>Ascomycota</taxon>
        <taxon>Pezizomycotina</taxon>
        <taxon>Eurotiomycetes</taxon>
        <taxon>Chaetothyriomycetidae</taxon>
        <taxon>Chaetothyriales</taxon>
        <taxon>Herpotrichiellaceae</taxon>
        <taxon>Cladophialophora</taxon>
    </lineage>
</organism>
<proteinExistence type="predicted"/>
<dbReference type="AlphaFoldDB" id="A0A1C1CFW0"/>
<name>A0A1C1CFW0_9EURO</name>
<dbReference type="OrthoDB" id="10648990at2759"/>
<comment type="caution">
    <text evidence="2">The sequence shown here is derived from an EMBL/GenBank/DDBJ whole genome shotgun (WGS) entry which is preliminary data.</text>
</comment>
<feature type="compositionally biased region" description="Low complexity" evidence="1">
    <location>
        <begin position="180"/>
        <end position="209"/>
    </location>
</feature>
<sequence length="399" mass="43135">MVETRGTTRKGGKPEPLKSPTAEKINRDAISRLGPPGIRSPKVKKTTTKKGKPPTYPKDINDDLDKIFGGSNDDMQESIEKIVNEAKQNPQGSPSAGTRSKITIKLTVGEASAAKQKKKRKKEEEAAAAKKKTAKEAANAKKQANAASAAAKKKAKEEAAVAKRKEKEEAAAAKKKAKAEAAAAKKTGKPGVTKKAAKSKAPAKTAASTRKTRSRKNLAEPARTSPLPVSSKANTASQKVKKNPPTNKEPAKGKPTKRTRTNKVATTAPKESKKAATAKKQAGQGKAPAKTVAKPTGVTKTRSTRSSARDAPNKTARVQPSYELQRGFAPTESQRRMIGFAIRSREWFTELERDYGTEFMKEVLNDKRIPHVDFWNRAFRFLGATAVGRSRCLGKPYET</sequence>
<dbReference type="GO" id="GO:0006334">
    <property type="term" value="P:nucleosome assembly"/>
    <property type="evidence" value="ECO:0007669"/>
    <property type="project" value="InterPro"/>
</dbReference>
<gene>
    <name evidence="2" type="ORF">CLCR_03537</name>
</gene>
<dbReference type="GO" id="GO:0000786">
    <property type="term" value="C:nucleosome"/>
    <property type="evidence" value="ECO:0007669"/>
    <property type="project" value="InterPro"/>
</dbReference>
<feature type="compositionally biased region" description="Low complexity" evidence="1">
    <location>
        <begin position="140"/>
        <end position="150"/>
    </location>
</feature>
<keyword evidence="3" id="KW-1185">Reference proteome</keyword>
<dbReference type="GO" id="GO:0030527">
    <property type="term" value="F:structural constituent of chromatin"/>
    <property type="evidence" value="ECO:0007669"/>
    <property type="project" value="InterPro"/>
</dbReference>